<proteinExistence type="predicted"/>
<organism evidence="1 2">
    <name type="scientific">Pluteus cervinus</name>
    <dbReference type="NCBI Taxonomy" id="181527"/>
    <lineage>
        <taxon>Eukaryota</taxon>
        <taxon>Fungi</taxon>
        <taxon>Dikarya</taxon>
        <taxon>Basidiomycota</taxon>
        <taxon>Agaricomycotina</taxon>
        <taxon>Agaricomycetes</taxon>
        <taxon>Agaricomycetidae</taxon>
        <taxon>Agaricales</taxon>
        <taxon>Pluteineae</taxon>
        <taxon>Pluteaceae</taxon>
        <taxon>Pluteus</taxon>
    </lineage>
</organism>
<accession>A0ACD3ALD2</accession>
<name>A0ACD3ALD2_9AGAR</name>
<sequence>MSPLLCFPPELEYEIFLFAFQNDHKDAKNLILIAKRVFDWLIPHVFRVVTLYDYHSTPIRFNESVYQRYGHHTRHLLIGSPKLGKYLHLFPNIIDMALWIRYDPIYLPLLLQLPLARISINPEALLCTQLLQVLTSLTHLEITDYDYSDHDSFRSIRTFLC</sequence>
<dbReference type="Proteomes" id="UP000308600">
    <property type="component" value="Unassembled WGS sequence"/>
</dbReference>
<dbReference type="EMBL" id="ML208395">
    <property type="protein sequence ID" value="TFK66738.1"/>
    <property type="molecule type" value="Genomic_DNA"/>
</dbReference>
<reference evidence="1 2" key="1">
    <citation type="journal article" date="2019" name="Nat. Ecol. Evol.">
        <title>Megaphylogeny resolves global patterns of mushroom evolution.</title>
        <authorList>
            <person name="Varga T."/>
            <person name="Krizsan K."/>
            <person name="Foldi C."/>
            <person name="Dima B."/>
            <person name="Sanchez-Garcia M."/>
            <person name="Sanchez-Ramirez S."/>
            <person name="Szollosi G.J."/>
            <person name="Szarkandi J.G."/>
            <person name="Papp V."/>
            <person name="Albert L."/>
            <person name="Andreopoulos W."/>
            <person name="Angelini C."/>
            <person name="Antonin V."/>
            <person name="Barry K.W."/>
            <person name="Bougher N.L."/>
            <person name="Buchanan P."/>
            <person name="Buyck B."/>
            <person name="Bense V."/>
            <person name="Catcheside P."/>
            <person name="Chovatia M."/>
            <person name="Cooper J."/>
            <person name="Damon W."/>
            <person name="Desjardin D."/>
            <person name="Finy P."/>
            <person name="Geml J."/>
            <person name="Haridas S."/>
            <person name="Hughes K."/>
            <person name="Justo A."/>
            <person name="Karasinski D."/>
            <person name="Kautmanova I."/>
            <person name="Kiss B."/>
            <person name="Kocsube S."/>
            <person name="Kotiranta H."/>
            <person name="LaButti K.M."/>
            <person name="Lechner B.E."/>
            <person name="Liimatainen K."/>
            <person name="Lipzen A."/>
            <person name="Lukacs Z."/>
            <person name="Mihaltcheva S."/>
            <person name="Morgado L.N."/>
            <person name="Niskanen T."/>
            <person name="Noordeloos M.E."/>
            <person name="Ohm R.A."/>
            <person name="Ortiz-Santana B."/>
            <person name="Ovrebo C."/>
            <person name="Racz N."/>
            <person name="Riley R."/>
            <person name="Savchenko A."/>
            <person name="Shiryaev A."/>
            <person name="Soop K."/>
            <person name="Spirin V."/>
            <person name="Szebenyi C."/>
            <person name="Tomsovsky M."/>
            <person name="Tulloss R.E."/>
            <person name="Uehling J."/>
            <person name="Grigoriev I.V."/>
            <person name="Vagvolgyi C."/>
            <person name="Papp T."/>
            <person name="Martin F.M."/>
            <person name="Miettinen O."/>
            <person name="Hibbett D.S."/>
            <person name="Nagy L.G."/>
        </authorList>
    </citation>
    <scope>NUCLEOTIDE SEQUENCE [LARGE SCALE GENOMIC DNA]</scope>
    <source>
        <strain evidence="1 2">NL-1719</strain>
    </source>
</reference>
<keyword evidence="2" id="KW-1185">Reference proteome</keyword>
<evidence type="ECO:0000313" key="1">
    <source>
        <dbReference type="EMBL" id="TFK66738.1"/>
    </source>
</evidence>
<protein>
    <submittedName>
        <fullName evidence="1">Uncharacterized protein</fullName>
    </submittedName>
</protein>
<gene>
    <name evidence="1" type="ORF">BDN72DRAFT_899568</name>
</gene>
<evidence type="ECO:0000313" key="2">
    <source>
        <dbReference type="Proteomes" id="UP000308600"/>
    </source>
</evidence>